<evidence type="ECO:0000256" key="2">
    <source>
        <dbReference type="ARBA" id="ARBA00003690"/>
    </source>
</evidence>
<dbReference type="InterPro" id="IPR036396">
    <property type="entry name" value="Cyt_P450_sf"/>
</dbReference>
<dbReference type="GO" id="GO:0004497">
    <property type="term" value="F:monooxygenase activity"/>
    <property type="evidence" value="ECO:0007669"/>
    <property type="project" value="UniProtKB-KW"/>
</dbReference>
<evidence type="ECO:0000256" key="16">
    <source>
        <dbReference type="SAM" id="Phobius"/>
    </source>
</evidence>
<keyword evidence="11 14" id="KW-0408">Iron</keyword>
<evidence type="ECO:0000256" key="8">
    <source>
        <dbReference type="ARBA" id="ARBA00022824"/>
    </source>
</evidence>
<dbReference type="Pfam" id="PF00067">
    <property type="entry name" value="p450"/>
    <property type="match status" value="1"/>
</dbReference>
<dbReference type="GO" id="GO:0005789">
    <property type="term" value="C:endoplasmic reticulum membrane"/>
    <property type="evidence" value="ECO:0007669"/>
    <property type="project" value="UniProtKB-SubCell"/>
</dbReference>
<dbReference type="EMBL" id="KQ982907">
    <property type="protein sequence ID" value="KYQ49395.1"/>
    <property type="molecule type" value="Genomic_DNA"/>
</dbReference>
<dbReference type="PRINTS" id="PR00385">
    <property type="entry name" value="P450"/>
</dbReference>
<evidence type="ECO:0000256" key="10">
    <source>
        <dbReference type="ARBA" id="ARBA00023002"/>
    </source>
</evidence>
<evidence type="ECO:0000313" key="18">
    <source>
        <dbReference type="Proteomes" id="UP000075809"/>
    </source>
</evidence>
<comment type="cofactor">
    <cofactor evidence="1 14">
        <name>heme</name>
        <dbReference type="ChEBI" id="CHEBI:30413"/>
    </cofactor>
</comment>
<evidence type="ECO:0000313" key="17">
    <source>
        <dbReference type="EMBL" id="KYQ49395.1"/>
    </source>
</evidence>
<evidence type="ECO:0000256" key="11">
    <source>
        <dbReference type="ARBA" id="ARBA00023004"/>
    </source>
</evidence>
<feature type="transmembrane region" description="Helical" evidence="16">
    <location>
        <begin position="6"/>
        <end position="27"/>
    </location>
</feature>
<evidence type="ECO:0000256" key="6">
    <source>
        <dbReference type="ARBA" id="ARBA00022617"/>
    </source>
</evidence>
<organism evidence="17 18">
    <name type="scientific">Mycetomoellerius zeteki</name>
    <dbReference type="NCBI Taxonomy" id="64791"/>
    <lineage>
        <taxon>Eukaryota</taxon>
        <taxon>Metazoa</taxon>
        <taxon>Ecdysozoa</taxon>
        <taxon>Arthropoda</taxon>
        <taxon>Hexapoda</taxon>
        <taxon>Insecta</taxon>
        <taxon>Pterygota</taxon>
        <taxon>Neoptera</taxon>
        <taxon>Endopterygota</taxon>
        <taxon>Hymenoptera</taxon>
        <taxon>Apocrita</taxon>
        <taxon>Aculeata</taxon>
        <taxon>Formicoidea</taxon>
        <taxon>Formicidae</taxon>
        <taxon>Myrmicinae</taxon>
        <taxon>Mycetomoellerius</taxon>
    </lineage>
</organism>
<dbReference type="Proteomes" id="UP000075809">
    <property type="component" value="Unassembled WGS sequence"/>
</dbReference>
<sequence>MFDLRPYIAQYVFNIFLVTTVGIQGIAHKDRLDILHKQKELFKDAYSKVIKPWLRLNWIFSLTENRKQICIAERTVLDFIYNISPRKPRNYTTLQYNNYNMTIFQKLKPIFNNYWDRVEHIRANVSNKSCDVSDENFLDDIRNFFAAIQNTVTETTSFIMLMLAIYTDVQEKLRQEILVTFNNDKVDAQRLLSMRYLYMVFQETLRLFPITPIISRQLTGDIKLESCTLPEGCYVMIPTFAIHRNPAYWYKPLEFIPERFSSTRHRYTYIPFGMGLRDCLGQKYAFLSVATIIVNLLRRFRFVTVGNLSDVKTTTDIVLRPRHVKISISRI</sequence>
<dbReference type="GO" id="GO:0016705">
    <property type="term" value="F:oxidoreductase activity, acting on paired donors, with incorporation or reduction of molecular oxygen"/>
    <property type="evidence" value="ECO:0007669"/>
    <property type="project" value="InterPro"/>
</dbReference>
<dbReference type="SUPFAM" id="SSF48264">
    <property type="entry name" value="Cytochrome P450"/>
    <property type="match status" value="1"/>
</dbReference>
<evidence type="ECO:0000256" key="9">
    <source>
        <dbReference type="ARBA" id="ARBA00022848"/>
    </source>
</evidence>
<evidence type="ECO:0000256" key="5">
    <source>
        <dbReference type="ARBA" id="ARBA00010617"/>
    </source>
</evidence>
<dbReference type="InterPro" id="IPR001128">
    <property type="entry name" value="Cyt_P450"/>
</dbReference>
<evidence type="ECO:0000256" key="13">
    <source>
        <dbReference type="ARBA" id="ARBA00023136"/>
    </source>
</evidence>
<dbReference type="InterPro" id="IPR017972">
    <property type="entry name" value="Cyt_P450_CS"/>
</dbReference>
<evidence type="ECO:0000256" key="14">
    <source>
        <dbReference type="PIRSR" id="PIRSR602401-1"/>
    </source>
</evidence>
<keyword evidence="13 16" id="KW-0472">Membrane</keyword>
<dbReference type="PRINTS" id="PR00463">
    <property type="entry name" value="EP450I"/>
</dbReference>
<keyword evidence="18" id="KW-1185">Reference proteome</keyword>
<proteinExistence type="inferred from homology"/>
<dbReference type="Gene3D" id="1.10.630.10">
    <property type="entry name" value="Cytochrome P450"/>
    <property type="match status" value="1"/>
</dbReference>
<evidence type="ECO:0000256" key="7">
    <source>
        <dbReference type="ARBA" id="ARBA00022723"/>
    </source>
</evidence>
<gene>
    <name evidence="17" type="ORF">ALC60_11500</name>
</gene>
<dbReference type="STRING" id="64791.A0A151WNX8"/>
<dbReference type="GO" id="GO:0005506">
    <property type="term" value="F:iron ion binding"/>
    <property type="evidence" value="ECO:0007669"/>
    <property type="project" value="InterPro"/>
</dbReference>
<keyword evidence="7 14" id="KW-0479">Metal-binding</keyword>
<evidence type="ECO:0000256" key="15">
    <source>
        <dbReference type="RuleBase" id="RU000461"/>
    </source>
</evidence>
<keyword evidence="10 15" id="KW-0560">Oxidoreductase</keyword>
<reference evidence="17 18" key="1">
    <citation type="submission" date="2015-09" db="EMBL/GenBank/DDBJ databases">
        <title>Trachymyrmex zeteki WGS genome.</title>
        <authorList>
            <person name="Nygaard S."/>
            <person name="Hu H."/>
            <person name="Boomsma J."/>
            <person name="Zhang G."/>
        </authorList>
    </citation>
    <scope>NUCLEOTIDE SEQUENCE [LARGE SCALE GENOMIC DNA]</scope>
    <source>
        <strain evidence="17">Tzet28-1</strain>
        <tissue evidence="17">Whole body</tissue>
    </source>
</reference>
<feature type="binding site" description="axial binding residue" evidence="14">
    <location>
        <position position="279"/>
    </location>
    <ligand>
        <name>heme</name>
        <dbReference type="ChEBI" id="CHEBI:30413"/>
    </ligand>
    <ligandPart>
        <name>Fe</name>
        <dbReference type="ChEBI" id="CHEBI:18248"/>
    </ligandPart>
</feature>
<keyword evidence="16" id="KW-0812">Transmembrane</keyword>
<dbReference type="InterPro" id="IPR002401">
    <property type="entry name" value="Cyt_P450_E_grp-I"/>
</dbReference>
<name>A0A151WNX8_9HYME</name>
<keyword evidence="16" id="KW-1133">Transmembrane helix</keyword>
<evidence type="ECO:0000256" key="4">
    <source>
        <dbReference type="ARBA" id="ARBA00004406"/>
    </source>
</evidence>
<keyword evidence="9" id="KW-0492">Microsome</keyword>
<dbReference type="AlphaFoldDB" id="A0A151WNX8"/>
<dbReference type="InterPro" id="IPR050196">
    <property type="entry name" value="Cytochrome_P450_Monoox"/>
</dbReference>
<dbReference type="PANTHER" id="PTHR24291:SF189">
    <property type="entry name" value="CYTOCHROME P450 4C3-RELATED"/>
    <property type="match status" value="1"/>
</dbReference>
<comment type="function">
    <text evidence="2">May be involved in the metabolism of insect hormones and in the breakdown of synthetic insecticides.</text>
</comment>
<comment type="similarity">
    <text evidence="5 15">Belongs to the cytochrome P450 family.</text>
</comment>
<dbReference type="PANTHER" id="PTHR24291">
    <property type="entry name" value="CYTOCHROME P450 FAMILY 4"/>
    <property type="match status" value="1"/>
</dbReference>
<accession>A0A151WNX8</accession>
<comment type="subcellular location">
    <subcellularLocation>
        <location evidence="4">Endoplasmic reticulum membrane</location>
        <topology evidence="4">Peripheral membrane protein</topology>
    </subcellularLocation>
    <subcellularLocation>
        <location evidence="3">Microsome membrane</location>
        <topology evidence="3">Peripheral membrane protein</topology>
    </subcellularLocation>
</comment>
<protein>
    <submittedName>
        <fullName evidence="17">Cytochrome P450 4C1</fullName>
    </submittedName>
</protein>
<evidence type="ECO:0000256" key="1">
    <source>
        <dbReference type="ARBA" id="ARBA00001971"/>
    </source>
</evidence>
<evidence type="ECO:0000256" key="12">
    <source>
        <dbReference type="ARBA" id="ARBA00023033"/>
    </source>
</evidence>
<evidence type="ECO:0000256" key="3">
    <source>
        <dbReference type="ARBA" id="ARBA00004174"/>
    </source>
</evidence>
<dbReference type="GO" id="GO:0020037">
    <property type="term" value="F:heme binding"/>
    <property type="evidence" value="ECO:0007669"/>
    <property type="project" value="InterPro"/>
</dbReference>
<dbReference type="PROSITE" id="PS00086">
    <property type="entry name" value="CYTOCHROME_P450"/>
    <property type="match status" value="1"/>
</dbReference>
<keyword evidence="12 15" id="KW-0503">Monooxygenase</keyword>
<keyword evidence="6 14" id="KW-0349">Heme</keyword>
<keyword evidence="8" id="KW-0256">Endoplasmic reticulum</keyword>